<dbReference type="RefSeq" id="WP_203471997.1">
    <property type="nucleotide sequence ID" value="NZ_AP022873.1"/>
</dbReference>
<gene>
    <name evidence="1" type="ORF">JZK55_17560</name>
</gene>
<dbReference type="AlphaFoldDB" id="A0A7G1H211"/>
<reference evidence="1 2" key="1">
    <citation type="submission" date="2020-03" db="EMBL/GenBank/DDBJ databases">
        <title>Complete genome sequences of two sulfur-disproportionating bacterial strains T55J and Mzg5.</title>
        <authorList>
            <person name="Umezawa K."/>
            <person name="Kojima H."/>
            <person name="Kato Y."/>
            <person name="Fukui M."/>
        </authorList>
    </citation>
    <scope>NUCLEOTIDE SEQUENCE [LARGE SCALE GENOMIC DNA]</scope>
    <source>
        <strain evidence="1 2">T55J</strain>
    </source>
</reference>
<name>A0A7G1H211_9BACT</name>
<evidence type="ECO:0000313" key="2">
    <source>
        <dbReference type="Proteomes" id="UP000516360"/>
    </source>
</evidence>
<keyword evidence="2" id="KW-1185">Reference proteome</keyword>
<organism evidence="1 2">
    <name type="scientific">Dissulfurispira thermophila</name>
    <dbReference type="NCBI Taxonomy" id="2715679"/>
    <lineage>
        <taxon>Bacteria</taxon>
        <taxon>Pseudomonadati</taxon>
        <taxon>Nitrospirota</taxon>
        <taxon>Thermodesulfovibrionia</taxon>
        <taxon>Thermodesulfovibrionales</taxon>
        <taxon>Dissulfurispiraceae</taxon>
        <taxon>Dissulfurispira</taxon>
    </lineage>
</organism>
<sequence>MEMKEGQFGKVGEHMVGFELSKRGWIVFFPPYDERIDIVALKFVCEKCNSLWDTTHLLTCTNIVCKLYNKDIVKSKVVKGKRCLNCGKLLLRSETSSQSSRCPVCEEGDLEEIACCYYCNSVIDIKRNKCTMPGCDSKKYKIIFRTIQVKSTHLVDEGRNLGFNFKFQDLLDDDRHFFIIYNRDIVKDEEKHFYWILSVQDFMSIKNTETTAFKIYQNDRCHFHPKRLEKFLYNEVQVNKLWSRIEESKNSNDLETLKKLYDELKRVDRFRILDISSAKD</sequence>
<protein>
    <submittedName>
        <fullName evidence="1">Uncharacterized protein</fullName>
    </submittedName>
</protein>
<dbReference type="Proteomes" id="UP000516360">
    <property type="component" value="Chromosome"/>
</dbReference>
<dbReference type="KEGG" id="dtp:JZK55_17560"/>
<proteinExistence type="predicted"/>
<accession>A0A7G1H211</accession>
<evidence type="ECO:0000313" key="1">
    <source>
        <dbReference type="EMBL" id="BCB96834.1"/>
    </source>
</evidence>
<dbReference type="EMBL" id="AP022873">
    <property type="protein sequence ID" value="BCB96834.1"/>
    <property type="molecule type" value="Genomic_DNA"/>
</dbReference>